<feature type="transmembrane region" description="Helical" evidence="7">
    <location>
        <begin position="154"/>
        <end position="178"/>
    </location>
</feature>
<dbReference type="Proteomes" id="UP001289374">
    <property type="component" value="Unassembled WGS sequence"/>
</dbReference>
<dbReference type="EMBL" id="JACGWL010000008">
    <property type="protein sequence ID" value="KAK4396139.1"/>
    <property type="molecule type" value="Genomic_DNA"/>
</dbReference>
<evidence type="ECO:0000256" key="7">
    <source>
        <dbReference type="SAM" id="Phobius"/>
    </source>
</evidence>
<dbReference type="PANTHER" id="PTHR11654">
    <property type="entry name" value="OLIGOPEPTIDE TRANSPORTER-RELATED"/>
    <property type="match status" value="1"/>
</dbReference>
<feature type="transmembrane region" description="Helical" evidence="7">
    <location>
        <begin position="736"/>
        <end position="757"/>
    </location>
</feature>
<evidence type="ECO:0000256" key="6">
    <source>
        <dbReference type="ARBA" id="ARBA00044504"/>
    </source>
</evidence>
<comment type="caution">
    <text evidence="8">The sequence shown here is derived from an EMBL/GenBank/DDBJ whole genome shotgun (WGS) entry which is preliminary data.</text>
</comment>
<feature type="transmembrane region" description="Helical" evidence="7">
    <location>
        <begin position="403"/>
        <end position="424"/>
    </location>
</feature>
<reference evidence="8" key="2">
    <citation type="journal article" date="2024" name="Plant">
        <title>Genomic evolution and insights into agronomic trait innovations of Sesamum species.</title>
        <authorList>
            <person name="Miao H."/>
            <person name="Wang L."/>
            <person name="Qu L."/>
            <person name="Liu H."/>
            <person name="Sun Y."/>
            <person name="Le M."/>
            <person name="Wang Q."/>
            <person name="Wei S."/>
            <person name="Zheng Y."/>
            <person name="Lin W."/>
            <person name="Duan Y."/>
            <person name="Cao H."/>
            <person name="Xiong S."/>
            <person name="Wang X."/>
            <person name="Wei L."/>
            <person name="Li C."/>
            <person name="Ma Q."/>
            <person name="Ju M."/>
            <person name="Zhao R."/>
            <person name="Li G."/>
            <person name="Mu C."/>
            <person name="Tian Q."/>
            <person name="Mei H."/>
            <person name="Zhang T."/>
            <person name="Gao T."/>
            <person name="Zhang H."/>
        </authorList>
    </citation>
    <scope>NUCLEOTIDE SEQUENCE</scope>
    <source>
        <strain evidence="8">K16</strain>
    </source>
</reference>
<dbReference type="Gene3D" id="1.20.1250.20">
    <property type="entry name" value="MFS general substrate transporter like domains"/>
    <property type="match status" value="2"/>
</dbReference>
<reference evidence="8" key="1">
    <citation type="submission" date="2020-06" db="EMBL/GenBank/DDBJ databases">
        <authorList>
            <person name="Li T."/>
            <person name="Hu X."/>
            <person name="Zhang T."/>
            <person name="Song X."/>
            <person name="Zhang H."/>
            <person name="Dai N."/>
            <person name="Sheng W."/>
            <person name="Hou X."/>
            <person name="Wei L."/>
        </authorList>
    </citation>
    <scope>NUCLEOTIDE SEQUENCE</scope>
    <source>
        <strain evidence="8">K16</strain>
        <tissue evidence="8">Leaf</tissue>
    </source>
</reference>
<feature type="transmembrane region" description="Helical" evidence="7">
    <location>
        <begin position="40"/>
        <end position="61"/>
    </location>
</feature>
<feature type="transmembrane region" description="Helical" evidence="7">
    <location>
        <begin position="924"/>
        <end position="945"/>
    </location>
</feature>
<dbReference type="GO" id="GO:0022857">
    <property type="term" value="F:transmembrane transporter activity"/>
    <property type="evidence" value="ECO:0007669"/>
    <property type="project" value="InterPro"/>
</dbReference>
<keyword evidence="5 7" id="KW-0472">Membrane</keyword>
<feature type="transmembrane region" description="Helical" evidence="7">
    <location>
        <begin position="882"/>
        <end position="903"/>
    </location>
</feature>
<feature type="transmembrane region" description="Helical" evidence="7">
    <location>
        <begin position="67"/>
        <end position="85"/>
    </location>
</feature>
<feature type="transmembrane region" description="Helical" evidence="7">
    <location>
        <begin position="114"/>
        <end position="134"/>
    </location>
</feature>
<evidence type="ECO:0000256" key="1">
    <source>
        <dbReference type="ARBA" id="ARBA00004141"/>
    </source>
</evidence>
<dbReference type="SUPFAM" id="SSF103473">
    <property type="entry name" value="MFS general substrate transporter"/>
    <property type="match status" value="2"/>
</dbReference>
<dbReference type="AlphaFoldDB" id="A0AAE2BSH3"/>
<sequence length="1063" mass="119178">MATVGRVVVLLWVDILAMYAMYVMMAYLTNVWKLGFTHAAAIVNVFWGIVTVLPLLLAFLVDTILGNYWMLLISSFAYSAGLGFLTMSTPPVLANATGTCSEYKPECIGQGQKVLFYTALPLIAFGMSGHLTSWNSFIAEQFSGEEDDLDENTFWRFFFSIFAVVITTIVAVLALPYIKPWSLRFGIPAICTLVATLLFFSGSCSYKYFRPAGSPLTMFVRVFVAATSKLFYRTPRDATELYEIQNPENYSVPHTRSLRSMPLLSDFISINNLYIKNKALSDTRMYTFLMCRCLDKAAILIPTKPREEQEKNIWRLCRVTEVEETKTIMRMIPVWMTFVLCGVVSSIGLTYFIEQLDHLNHKVGRLTVPSVALLWFYEQAQNQCTKLYAKFSNALAESGSRKFAPSFGIAVSMILAILCCITAAKVENRRLGMVQKHGLVDKPDETVPMTMFWLLPQFVCFGHSTGFSITAPFASSSTNPLPRHEITCSFSLVACLVLGYLECSFGICCGKMVGVFYRYKESELEDQEESVLFRTSQEREVDWGSQAARAVACYRSLSLRYTSLSLEESLLWADILVGFAFFEMQKYLTDVWKLSFTHAAGILNIWGGISLILPVFFLFLVDARLGNFTMLLISSTTYTVGIGFVTMSTPSVLATCKQCIGHTQKALFYTGMALIAVGSAGNNVSVLSFRDEQKDKPDNYAPAKACLKILGFILVVLIPVIGAIALPYIKPWTLRFGIPAICTAFVTFLFWSGWCTYDKDKPKGSPLTNVCRVFVASAFKKSKPYDGKIYKKSEHESFSRSRCLRCLEKAAIILPGEDEENNRWRLCSVGEVEEAKIAVRMIPMWLTFIVCGIVLLLLSKWAKTWFDILATCSLKKYKQYGAPIGITVAMIFSVLCCITAAEIETRRLNVIRRHGLLDQPDKDVPMSIFWLLFQFFLLAGLDAFLEKGVGTFHEEQAPKSMKTYLKYFTNAVSGLGFMCSVVSVYVVGKISERGGRTNWFQYTLNRSRLDRYYWVLAALSSVNLLVFILVASSYRYKDGAASNQGVVGTGGSAFPSTTADDRR</sequence>
<feature type="transmembrane region" description="Helical" evidence="7">
    <location>
        <begin position="6"/>
        <end position="28"/>
    </location>
</feature>
<comment type="subcellular location">
    <subcellularLocation>
        <location evidence="1">Membrane</location>
        <topology evidence="1">Multi-pass membrane protein</topology>
    </subcellularLocation>
</comment>
<feature type="transmembrane region" description="Helical" evidence="7">
    <location>
        <begin position="602"/>
        <end position="621"/>
    </location>
</feature>
<evidence type="ECO:0000256" key="3">
    <source>
        <dbReference type="ARBA" id="ARBA00022692"/>
    </source>
</evidence>
<name>A0AAE2BSH3_9LAMI</name>
<feature type="transmembrane region" description="Helical" evidence="7">
    <location>
        <begin position="667"/>
        <end position="689"/>
    </location>
</feature>
<dbReference type="GO" id="GO:0016020">
    <property type="term" value="C:membrane"/>
    <property type="evidence" value="ECO:0007669"/>
    <property type="project" value="UniProtKB-SubCell"/>
</dbReference>
<gene>
    <name evidence="8" type="ORF">Sango_1450500</name>
</gene>
<evidence type="ECO:0000256" key="5">
    <source>
        <dbReference type="ARBA" id="ARBA00023136"/>
    </source>
</evidence>
<feature type="transmembrane region" description="Helical" evidence="7">
    <location>
        <begin position="1012"/>
        <end position="1034"/>
    </location>
</feature>
<comment type="similarity">
    <text evidence="2">Belongs to the major facilitator superfamily. Proton-dependent oligopeptide transporter (POT/PTR) (TC 2.A.17) family.</text>
</comment>
<feature type="transmembrane region" description="Helical" evidence="7">
    <location>
        <begin position="334"/>
        <end position="353"/>
    </location>
</feature>
<accession>A0AAE2BSH3</accession>
<keyword evidence="4 7" id="KW-1133">Transmembrane helix</keyword>
<keyword evidence="3 7" id="KW-0812">Transmembrane</keyword>
<evidence type="ECO:0000256" key="2">
    <source>
        <dbReference type="ARBA" id="ARBA00005982"/>
    </source>
</evidence>
<feature type="transmembrane region" description="Helical" evidence="7">
    <location>
        <begin position="709"/>
        <end position="730"/>
    </location>
</feature>
<keyword evidence="9" id="KW-1185">Reference proteome</keyword>
<dbReference type="Pfam" id="PF00854">
    <property type="entry name" value="PTR2"/>
    <property type="match status" value="2"/>
</dbReference>
<proteinExistence type="inferred from homology"/>
<protein>
    <submittedName>
        <fullName evidence="8">Protein NRT1/ PTR FAMILY 5.5</fullName>
    </submittedName>
</protein>
<dbReference type="InterPro" id="IPR036259">
    <property type="entry name" value="MFS_trans_sf"/>
</dbReference>
<organism evidence="8 9">
    <name type="scientific">Sesamum angolense</name>
    <dbReference type="NCBI Taxonomy" id="2727404"/>
    <lineage>
        <taxon>Eukaryota</taxon>
        <taxon>Viridiplantae</taxon>
        <taxon>Streptophyta</taxon>
        <taxon>Embryophyta</taxon>
        <taxon>Tracheophyta</taxon>
        <taxon>Spermatophyta</taxon>
        <taxon>Magnoliopsida</taxon>
        <taxon>eudicotyledons</taxon>
        <taxon>Gunneridae</taxon>
        <taxon>Pentapetalae</taxon>
        <taxon>asterids</taxon>
        <taxon>lamiids</taxon>
        <taxon>Lamiales</taxon>
        <taxon>Pedaliaceae</taxon>
        <taxon>Sesamum</taxon>
    </lineage>
</organism>
<feature type="transmembrane region" description="Helical" evidence="7">
    <location>
        <begin position="965"/>
        <end position="987"/>
    </location>
</feature>
<evidence type="ECO:0000313" key="8">
    <source>
        <dbReference type="EMBL" id="KAK4396139.1"/>
    </source>
</evidence>
<feature type="transmembrane region" description="Helical" evidence="7">
    <location>
        <begin position="628"/>
        <end position="647"/>
    </location>
</feature>
<feature type="transmembrane region" description="Helical" evidence="7">
    <location>
        <begin position="844"/>
        <end position="862"/>
    </location>
</feature>
<evidence type="ECO:0000313" key="9">
    <source>
        <dbReference type="Proteomes" id="UP001289374"/>
    </source>
</evidence>
<comment type="similarity">
    <text evidence="6">Belongs to the major facilitator superfamily. Phosphate:H(+) symporter (TC 2.A.1.9) family.</text>
</comment>
<feature type="transmembrane region" description="Helical" evidence="7">
    <location>
        <begin position="564"/>
        <end position="582"/>
    </location>
</feature>
<dbReference type="InterPro" id="IPR000109">
    <property type="entry name" value="POT_fam"/>
</dbReference>
<evidence type="ECO:0000256" key="4">
    <source>
        <dbReference type="ARBA" id="ARBA00022989"/>
    </source>
</evidence>
<feature type="transmembrane region" description="Helical" evidence="7">
    <location>
        <begin position="185"/>
        <end position="209"/>
    </location>
</feature>